<dbReference type="Gene3D" id="3.30.1490.70">
    <property type="match status" value="1"/>
</dbReference>
<evidence type="ECO:0000256" key="1">
    <source>
        <dbReference type="ARBA" id="ARBA00007572"/>
    </source>
</evidence>
<dbReference type="CDD" id="cd07906">
    <property type="entry name" value="Adenylation_DNA_ligase_LigD_LigC"/>
    <property type="match status" value="1"/>
</dbReference>
<evidence type="ECO:0000256" key="3">
    <source>
        <dbReference type="ARBA" id="ARBA00022598"/>
    </source>
</evidence>
<evidence type="ECO:0000256" key="4">
    <source>
        <dbReference type="ARBA" id="ARBA00034003"/>
    </source>
</evidence>
<feature type="domain" description="ATP-dependent DNA ligase family profile" evidence="5">
    <location>
        <begin position="101"/>
        <end position="191"/>
    </location>
</feature>
<proteinExistence type="inferred from homology"/>
<reference evidence="6" key="2">
    <citation type="submission" date="2021-04" db="EMBL/GenBank/DDBJ databases">
        <authorList>
            <person name="Gilroy R."/>
        </authorList>
    </citation>
    <scope>NUCLEOTIDE SEQUENCE</scope>
    <source>
        <strain evidence="6">ChiGjej4B4-7305</strain>
    </source>
</reference>
<name>A0A9D2EDN7_9MICO</name>
<dbReference type="GO" id="GO:0003910">
    <property type="term" value="F:DNA ligase (ATP) activity"/>
    <property type="evidence" value="ECO:0007669"/>
    <property type="project" value="UniProtKB-EC"/>
</dbReference>
<dbReference type="PROSITE" id="PS00697">
    <property type="entry name" value="DNA_LIGASE_A1"/>
    <property type="match status" value="1"/>
</dbReference>
<comment type="similarity">
    <text evidence="1">Belongs to the ATP-dependent DNA ligase family.</text>
</comment>
<dbReference type="SUPFAM" id="SSF50249">
    <property type="entry name" value="Nucleic acid-binding proteins"/>
    <property type="match status" value="1"/>
</dbReference>
<dbReference type="SUPFAM" id="SSF56091">
    <property type="entry name" value="DNA ligase/mRNA capping enzyme, catalytic domain"/>
    <property type="match status" value="1"/>
</dbReference>
<dbReference type="InterPro" id="IPR012340">
    <property type="entry name" value="NA-bd_OB-fold"/>
</dbReference>
<evidence type="ECO:0000259" key="5">
    <source>
        <dbReference type="PROSITE" id="PS50160"/>
    </source>
</evidence>
<evidence type="ECO:0000313" key="6">
    <source>
        <dbReference type="EMBL" id="HIZ35431.1"/>
    </source>
</evidence>
<dbReference type="PROSITE" id="PS50160">
    <property type="entry name" value="DNA_LIGASE_A3"/>
    <property type="match status" value="1"/>
</dbReference>
<dbReference type="GO" id="GO:0006281">
    <property type="term" value="P:DNA repair"/>
    <property type="evidence" value="ECO:0007669"/>
    <property type="project" value="InterPro"/>
</dbReference>
<evidence type="ECO:0000313" key="7">
    <source>
        <dbReference type="Proteomes" id="UP000824037"/>
    </source>
</evidence>
<dbReference type="EC" id="6.5.1.1" evidence="2"/>
<dbReference type="PANTHER" id="PTHR45674">
    <property type="entry name" value="DNA LIGASE 1/3 FAMILY MEMBER"/>
    <property type="match status" value="1"/>
</dbReference>
<dbReference type="PANTHER" id="PTHR45674:SF4">
    <property type="entry name" value="DNA LIGASE 1"/>
    <property type="match status" value="1"/>
</dbReference>
<dbReference type="Proteomes" id="UP000824037">
    <property type="component" value="Unassembled WGS sequence"/>
</dbReference>
<organism evidence="6 7">
    <name type="scientific">Candidatus Ruania gallistercoris</name>
    <dbReference type="NCBI Taxonomy" id="2838746"/>
    <lineage>
        <taxon>Bacteria</taxon>
        <taxon>Bacillati</taxon>
        <taxon>Actinomycetota</taxon>
        <taxon>Actinomycetes</taxon>
        <taxon>Micrococcales</taxon>
        <taxon>Ruaniaceae</taxon>
        <taxon>Ruania</taxon>
    </lineage>
</organism>
<dbReference type="Pfam" id="PF04679">
    <property type="entry name" value="DNA_ligase_A_C"/>
    <property type="match status" value="1"/>
</dbReference>
<evidence type="ECO:0000256" key="2">
    <source>
        <dbReference type="ARBA" id="ARBA00012727"/>
    </source>
</evidence>
<dbReference type="Gene3D" id="3.30.470.30">
    <property type="entry name" value="DNA ligase/mRNA capping enzyme"/>
    <property type="match status" value="1"/>
</dbReference>
<protein>
    <recommendedName>
        <fullName evidence="2">DNA ligase (ATP)</fullName>
        <ecNumber evidence="2">6.5.1.1</ecNumber>
    </recommendedName>
</protein>
<keyword evidence="3 6" id="KW-0436">Ligase</keyword>
<dbReference type="Pfam" id="PF01068">
    <property type="entry name" value="DNA_ligase_A_M"/>
    <property type="match status" value="1"/>
</dbReference>
<gene>
    <name evidence="6" type="primary">ligD</name>
    <name evidence="6" type="ORF">H9815_06610</name>
</gene>
<dbReference type="NCBIfam" id="TIGR02779">
    <property type="entry name" value="NHEJ_ligase_lig"/>
    <property type="match status" value="1"/>
</dbReference>
<dbReference type="CDD" id="cd07971">
    <property type="entry name" value="OBF_DNA_ligase_LigD"/>
    <property type="match status" value="1"/>
</dbReference>
<sequence length="316" mass="35482">MSSTPEPALATLSHDRFWTNGWVYERKLDGQRCLAVRRGGTARLYSRSGNEASTAFPEVVDALTGPGPDLTVDGEVVAFTGARTSFARLQPRIHLADPKRARATGIAIFYYVFDVLSIDGEDVRDQPLLERKRRLRHLLTWTDPLRWTPYRTHAGEEYFGQICARGWEGLIAKRADASYARGRTRDWLKFKCEAGQELVVVGWTEPEGSRIGLGALLLGYYDRSGGTEDLVYAGKVGTGFTDQVLSDLHAQLTGLEVKRSRCTRGKLPSVGVHWVRPELVAQVAFTEWTAANQLRHPRFQGLRTDKHARDVVRETR</sequence>
<dbReference type="InterPro" id="IPR016059">
    <property type="entry name" value="DNA_ligase_ATP-dep_CS"/>
</dbReference>
<dbReference type="InterPro" id="IPR014146">
    <property type="entry name" value="LigD_ligase_dom"/>
</dbReference>
<dbReference type="InterPro" id="IPR012310">
    <property type="entry name" value="DNA_ligase_ATP-dep_cent"/>
</dbReference>
<dbReference type="GO" id="GO:0006310">
    <property type="term" value="P:DNA recombination"/>
    <property type="evidence" value="ECO:0007669"/>
    <property type="project" value="InterPro"/>
</dbReference>
<dbReference type="InterPro" id="IPR012309">
    <property type="entry name" value="DNA_ligase_ATP-dep_C"/>
</dbReference>
<dbReference type="InterPro" id="IPR050191">
    <property type="entry name" value="ATP-dep_DNA_ligase"/>
</dbReference>
<dbReference type="Gene3D" id="2.40.50.140">
    <property type="entry name" value="Nucleic acid-binding proteins"/>
    <property type="match status" value="1"/>
</dbReference>
<comment type="catalytic activity">
    <reaction evidence="4">
        <text>ATP + (deoxyribonucleotide)n-3'-hydroxyl + 5'-phospho-(deoxyribonucleotide)m = (deoxyribonucleotide)n+m + AMP + diphosphate.</text>
        <dbReference type="EC" id="6.5.1.1"/>
    </reaction>
</comment>
<reference evidence="6" key="1">
    <citation type="journal article" date="2021" name="PeerJ">
        <title>Extensive microbial diversity within the chicken gut microbiome revealed by metagenomics and culture.</title>
        <authorList>
            <person name="Gilroy R."/>
            <person name="Ravi A."/>
            <person name="Getino M."/>
            <person name="Pursley I."/>
            <person name="Horton D.L."/>
            <person name="Alikhan N.F."/>
            <person name="Baker D."/>
            <person name="Gharbi K."/>
            <person name="Hall N."/>
            <person name="Watson M."/>
            <person name="Adriaenssens E.M."/>
            <person name="Foster-Nyarko E."/>
            <person name="Jarju S."/>
            <person name="Secka A."/>
            <person name="Antonio M."/>
            <person name="Oren A."/>
            <person name="Chaudhuri R.R."/>
            <person name="La Ragione R."/>
            <person name="Hildebrand F."/>
            <person name="Pallen M.J."/>
        </authorList>
    </citation>
    <scope>NUCLEOTIDE SEQUENCE</scope>
    <source>
        <strain evidence="6">ChiGjej4B4-7305</strain>
    </source>
</reference>
<dbReference type="GO" id="GO:0005524">
    <property type="term" value="F:ATP binding"/>
    <property type="evidence" value="ECO:0007669"/>
    <property type="project" value="InterPro"/>
</dbReference>
<dbReference type="EMBL" id="DXBY01000110">
    <property type="protein sequence ID" value="HIZ35431.1"/>
    <property type="molecule type" value="Genomic_DNA"/>
</dbReference>
<dbReference type="AlphaFoldDB" id="A0A9D2EDN7"/>
<comment type="caution">
    <text evidence="6">The sequence shown here is derived from an EMBL/GenBank/DDBJ whole genome shotgun (WGS) entry which is preliminary data.</text>
</comment>
<accession>A0A9D2EDN7</accession>